<feature type="signal peptide" evidence="12">
    <location>
        <begin position="1"/>
        <end position="20"/>
    </location>
</feature>
<name>A0A3P8Z0M7_ESOLU</name>
<dbReference type="KEGG" id="els:105014590"/>
<evidence type="ECO:0000259" key="13">
    <source>
        <dbReference type="PROSITE" id="PS50853"/>
    </source>
</evidence>
<dbReference type="InterPro" id="IPR036116">
    <property type="entry name" value="FN3_sf"/>
</dbReference>
<dbReference type="AlphaFoldDB" id="A0A3P8Z0M7"/>
<dbReference type="Gene3D" id="2.60.40.10">
    <property type="entry name" value="Immunoglobulins"/>
    <property type="match status" value="7"/>
</dbReference>
<reference evidence="14" key="3">
    <citation type="submission" date="2025-08" db="UniProtKB">
        <authorList>
            <consortium name="Ensembl"/>
        </authorList>
    </citation>
    <scope>IDENTIFICATION</scope>
</reference>
<comment type="subcellular location">
    <subcellularLocation>
        <location evidence="1">Membrane</location>
        <topology evidence="1">Single-pass type I membrane protein</topology>
    </subcellularLocation>
</comment>
<dbReference type="InterPro" id="IPR040817">
    <property type="entry name" value="LIFR_D2"/>
</dbReference>
<sequence>MMSWFFFSLLLGLWARDGQAGGLMPPQKVNLDADNAAQQLSVTWEGSQATSFDMEILRTELMEIVLNETVFVKLNLSTGRYQRNWTSPVPLECTSLSVKVRSRDGQDVSEWSPQQILPGKDLPYKAEAQMYPEVKVVPVGSNMTFCCIVAEGQQFGSMWYSQTRLNETMLSRRTYAATVTNQSLSKPSGTNVFCSNEKTTIKTADAGAVVFVGYPPLPSDLVCETHDLVSVSCAWTEGRKTYLYGTQRKTNYTLNGRACSIEKGPMQCGLDQWEGFWTLVAYNPLGQVRLTDAAELDHRVRPLAPVNLSPRVVQALNAIVEWRWSIEGYKTLSLICQVHLTNLWNNSTKTYTGVGLNSVVLKDLEPDEDYSARVRCGVQKNFWKWGEWSSALAFKTKMDRPDAPDVWVWMNSDDFGRVLWKPLTKRQSHGQITGYEVTLWSPEENIQQTVTLPRTTHSLPINGTDRGSTVMVTARNPAGVSRPASVVVPGQIPDEKEIPVSRVAFNGSGFSLSWAAHANASCGYVWEWYRTGCALDCSVEWTRVAPDNTSAVVQSSDFMSGVRYTLSVYACSSEAPRLLERWHGYMQELAPSMSVPGLSLDQKGSDVQLTWEQIPLEQQRGFILGYNVYLTHTSHPTLYANITDPQLTNLTVSHLSPGSYKFTVKAYTTAGEDEGVTGFISLKPYTDWLILEILVSLGVMTCLLTLISSLCYRKRKWVKKAFYPEIPEPKLPGSWGITQGTLDVKPSPHSMVHIVENPEWESSKEALVTVPEEDEDEDGDEPLALRYYNHVVGEGSTSGRHPYAFDSSASSIGSMDSGRTDVTYTGIQTSASSPVPPQPDASGPGRRVGGGGYQPQMQSALYPAVAHTGPEEAPELGSFGGYQPQCSWKPDSSDAEDGGLDCMGSPTSVTSSQFLLPEDTSSPEGKENLSSATTWFHHFLTGKT</sequence>
<feature type="chain" id="PRO_5044205960" description="Fibronectin type-III domain-containing protein" evidence="12">
    <location>
        <begin position="21"/>
        <end position="944"/>
    </location>
</feature>
<dbReference type="CTD" id="541493"/>
<keyword evidence="9" id="KW-0325">Glycoprotein</keyword>
<dbReference type="InterPro" id="IPR048497">
    <property type="entry name" value="LIF-R-like_Ig-like"/>
</dbReference>
<dbReference type="PANTHER" id="PTHR48423:SF1">
    <property type="entry name" value="INTERLEUKIN-27 RECEPTOR SUBUNIT ALPHA"/>
    <property type="match status" value="1"/>
</dbReference>
<evidence type="ECO:0000256" key="11">
    <source>
        <dbReference type="SAM" id="Phobius"/>
    </source>
</evidence>
<dbReference type="Ensembl" id="ENSELUT00000042242.3">
    <property type="protein sequence ID" value="ENSELUP00000022361.2"/>
    <property type="gene ID" value="ENSELUG00000021323.3"/>
</dbReference>
<reference evidence="14" key="4">
    <citation type="submission" date="2025-09" db="UniProtKB">
        <authorList>
            <consortium name="Ensembl"/>
        </authorList>
    </citation>
    <scope>IDENTIFICATION</scope>
</reference>
<keyword evidence="15" id="KW-1185">Reference proteome</keyword>
<dbReference type="RefSeq" id="XP_010875336.2">
    <property type="nucleotide sequence ID" value="XM_010877034.5"/>
</dbReference>
<keyword evidence="6 11" id="KW-1133">Transmembrane helix</keyword>
<dbReference type="PANTHER" id="PTHR48423">
    <property type="entry name" value="INTERLEUKIN-27 RECEPTOR SUBUNIT ALPHA"/>
    <property type="match status" value="1"/>
</dbReference>
<evidence type="ECO:0000256" key="9">
    <source>
        <dbReference type="ARBA" id="ARBA00023180"/>
    </source>
</evidence>
<feature type="compositionally biased region" description="Polar residues" evidence="10">
    <location>
        <begin position="905"/>
        <end position="931"/>
    </location>
</feature>
<dbReference type="Pfam" id="PF17971">
    <property type="entry name" value="LIFR_D2"/>
    <property type="match status" value="1"/>
</dbReference>
<dbReference type="Pfam" id="PF00041">
    <property type="entry name" value="fn3"/>
    <property type="match status" value="1"/>
</dbReference>
<dbReference type="SMART" id="SM00060">
    <property type="entry name" value="FN3"/>
    <property type="match status" value="4"/>
</dbReference>
<dbReference type="Proteomes" id="UP000265140">
    <property type="component" value="Chromosome 13"/>
</dbReference>
<feature type="region of interest" description="Disordered" evidence="10">
    <location>
        <begin position="827"/>
        <end position="856"/>
    </location>
</feature>
<dbReference type="GeneID" id="105014590"/>
<evidence type="ECO:0000313" key="14">
    <source>
        <dbReference type="Ensembl" id="ENSELUP00000022361.2"/>
    </source>
</evidence>
<dbReference type="STRING" id="8010.ENSELUP00000022361"/>
<reference evidence="14" key="2">
    <citation type="submission" date="2020-02" db="EMBL/GenBank/DDBJ databases">
        <title>Esox lucius (northern pike) genome, fEsoLuc1, primary haplotype.</title>
        <authorList>
            <person name="Myers G."/>
            <person name="Karagic N."/>
            <person name="Meyer A."/>
            <person name="Pippel M."/>
            <person name="Reichard M."/>
            <person name="Winkler S."/>
            <person name="Tracey A."/>
            <person name="Sims Y."/>
            <person name="Howe K."/>
            <person name="Rhie A."/>
            <person name="Formenti G."/>
            <person name="Durbin R."/>
            <person name="Fedrigo O."/>
            <person name="Jarvis E.D."/>
        </authorList>
    </citation>
    <scope>NUCLEOTIDE SEQUENCE [LARGE SCALE GENOMIC DNA]</scope>
</reference>
<evidence type="ECO:0000256" key="6">
    <source>
        <dbReference type="ARBA" id="ARBA00022989"/>
    </source>
</evidence>
<comment type="similarity">
    <text evidence="2">Belongs to the type I cytokine receptor family. Type 2 subfamily.</text>
</comment>
<feature type="region of interest" description="Disordered" evidence="10">
    <location>
        <begin position="869"/>
        <end position="931"/>
    </location>
</feature>
<keyword evidence="4 12" id="KW-0732">Signal</keyword>
<keyword evidence="3 11" id="KW-0812">Transmembrane</keyword>
<evidence type="ECO:0000256" key="12">
    <source>
        <dbReference type="SAM" id="SignalP"/>
    </source>
</evidence>
<evidence type="ECO:0000256" key="4">
    <source>
        <dbReference type="ARBA" id="ARBA00022729"/>
    </source>
</evidence>
<feature type="domain" description="Fibronectin type-III" evidence="13">
    <location>
        <begin position="400"/>
        <end position="495"/>
    </location>
</feature>
<dbReference type="InterPro" id="IPR013783">
    <property type="entry name" value="Ig-like_fold"/>
</dbReference>
<dbReference type="Pfam" id="PF25552">
    <property type="entry name" value="LIFR_D4"/>
    <property type="match status" value="1"/>
</dbReference>
<dbReference type="SUPFAM" id="SSF49265">
    <property type="entry name" value="Fibronectin type III"/>
    <property type="match status" value="3"/>
</dbReference>
<feature type="transmembrane region" description="Helical" evidence="11">
    <location>
        <begin position="688"/>
        <end position="712"/>
    </location>
</feature>
<dbReference type="InterPro" id="IPR052672">
    <property type="entry name" value="Type1_Cytokine_Rcpt_Type2"/>
</dbReference>
<keyword evidence="7 11" id="KW-0472">Membrane</keyword>
<evidence type="ECO:0000256" key="7">
    <source>
        <dbReference type="ARBA" id="ARBA00023136"/>
    </source>
</evidence>
<evidence type="ECO:0000256" key="10">
    <source>
        <dbReference type="SAM" id="MobiDB-lite"/>
    </source>
</evidence>
<protein>
    <recommendedName>
        <fullName evidence="13">Fibronectin type-III domain-containing protein</fullName>
    </recommendedName>
</protein>
<evidence type="ECO:0000256" key="2">
    <source>
        <dbReference type="ARBA" id="ARBA00008921"/>
    </source>
</evidence>
<dbReference type="InterPro" id="IPR003961">
    <property type="entry name" value="FN3_dom"/>
</dbReference>
<dbReference type="Bgee" id="ENSELUG00000021323">
    <property type="expression patterns" value="Expressed in brain and 14 other cell types or tissues"/>
</dbReference>
<evidence type="ECO:0000313" key="15">
    <source>
        <dbReference type="Proteomes" id="UP000265140"/>
    </source>
</evidence>
<evidence type="ECO:0000256" key="5">
    <source>
        <dbReference type="ARBA" id="ARBA00022737"/>
    </source>
</evidence>
<organism evidence="14 15">
    <name type="scientific">Esox lucius</name>
    <name type="common">Northern pike</name>
    <dbReference type="NCBI Taxonomy" id="8010"/>
    <lineage>
        <taxon>Eukaryota</taxon>
        <taxon>Metazoa</taxon>
        <taxon>Chordata</taxon>
        <taxon>Craniata</taxon>
        <taxon>Vertebrata</taxon>
        <taxon>Euteleostomi</taxon>
        <taxon>Actinopterygii</taxon>
        <taxon>Neopterygii</taxon>
        <taxon>Teleostei</taxon>
        <taxon>Protacanthopterygii</taxon>
        <taxon>Esociformes</taxon>
        <taxon>Esocidae</taxon>
        <taxon>Esox</taxon>
    </lineage>
</organism>
<feature type="domain" description="Fibronectin type-III" evidence="13">
    <location>
        <begin position="304"/>
        <end position="399"/>
    </location>
</feature>
<accession>A0A3P8Z0M7</accession>
<dbReference type="PROSITE" id="PS50853">
    <property type="entry name" value="FN3"/>
    <property type="match status" value="2"/>
</dbReference>
<proteinExistence type="inferred from homology"/>
<dbReference type="CDD" id="cd00063">
    <property type="entry name" value="FN3"/>
    <property type="match status" value="3"/>
</dbReference>
<reference evidence="15" key="1">
    <citation type="journal article" date="2014" name="PLoS ONE">
        <title>The genome and linkage map of the northern pike (Esox lucius): conserved synteny revealed between the salmonid sister group and the Neoteleostei.</title>
        <authorList>
            <person name="Rondeau E.B."/>
            <person name="Minkley D.R."/>
            <person name="Leong J.S."/>
            <person name="Messmer A.M."/>
            <person name="Jantzen J.R."/>
            <person name="von Schalburg K.R."/>
            <person name="Lemon C."/>
            <person name="Bird N.H."/>
            <person name="Koop B.F."/>
        </authorList>
    </citation>
    <scope>NUCLEOTIDE SEQUENCE</scope>
</reference>
<evidence type="ECO:0000256" key="8">
    <source>
        <dbReference type="ARBA" id="ARBA00023170"/>
    </source>
</evidence>
<dbReference type="GO" id="GO:0005886">
    <property type="term" value="C:plasma membrane"/>
    <property type="evidence" value="ECO:0007669"/>
    <property type="project" value="UniProtKB-ARBA"/>
</dbReference>
<keyword evidence="8" id="KW-0675">Receptor</keyword>
<dbReference type="Pfam" id="PF21177">
    <property type="entry name" value="LIF-R_Ig-like"/>
    <property type="match status" value="1"/>
</dbReference>
<evidence type="ECO:0000256" key="1">
    <source>
        <dbReference type="ARBA" id="ARBA00004479"/>
    </source>
</evidence>
<evidence type="ECO:0000256" key="3">
    <source>
        <dbReference type="ARBA" id="ARBA00022692"/>
    </source>
</evidence>
<dbReference type="InParanoid" id="A0A3P8Z0M7"/>
<dbReference type="GeneTree" id="ENSGT00940000165259"/>
<keyword evidence="5" id="KW-0677">Repeat</keyword>
<dbReference type="OMA" id="FFLYGCK"/>